<reference evidence="2" key="1">
    <citation type="submission" date="2014-11" db="EMBL/GenBank/DDBJ databases">
        <authorList>
            <person name="Amaro Gonzalez C."/>
        </authorList>
    </citation>
    <scope>NUCLEOTIDE SEQUENCE</scope>
</reference>
<dbReference type="AlphaFoldDB" id="A0A0E9UJ35"/>
<evidence type="ECO:0000256" key="1">
    <source>
        <dbReference type="SAM" id="MobiDB-lite"/>
    </source>
</evidence>
<organism evidence="2">
    <name type="scientific">Anguilla anguilla</name>
    <name type="common">European freshwater eel</name>
    <name type="synonym">Muraena anguilla</name>
    <dbReference type="NCBI Taxonomy" id="7936"/>
    <lineage>
        <taxon>Eukaryota</taxon>
        <taxon>Metazoa</taxon>
        <taxon>Chordata</taxon>
        <taxon>Craniata</taxon>
        <taxon>Vertebrata</taxon>
        <taxon>Euteleostomi</taxon>
        <taxon>Actinopterygii</taxon>
        <taxon>Neopterygii</taxon>
        <taxon>Teleostei</taxon>
        <taxon>Anguilliformes</taxon>
        <taxon>Anguillidae</taxon>
        <taxon>Anguilla</taxon>
    </lineage>
</organism>
<reference evidence="2" key="2">
    <citation type="journal article" date="2015" name="Fish Shellfish Immunol.">
        <title>Early steps in the European eel (Anguilla anguilla)-Vibrio vulnificus interaction in the gills: Role of the RtxA13 toxin.</title>
        <authorList>
            <person name="Callol A."/>
            <person name="Pajuelo D."/>
            <person name="Ebbesson L."/>
            <person name="Teles M."/>
            <person name="MacKenzie S."/>
            <person name="Amaro C."/>
        </authorList>
    </citation>
    <scope>NUCLEOTIDE SEQUENCE</scope>
</reference>
<protein>
    <submittedName>
        <fullName evidence="2">Uncharacterized protein</fullName>
    </submittedName>
</protein>
<proteinExistence type="predicted"/>
<accession>A0A0E9UJ35</accession>
<evidence type="ECO:0000313" key="2">
    <source>
        <dbReference type="EMBL" id="JAH65008.1"/>
    </source>
</evidence>
<name>A0A0E9UJ35_ANGAN</name>
<dbReference type="EMBL" id="GBXM01043569">
    <property type="protein sequence ID" value="JAH65008.1"/>
    <property type="molecule type" value="Transcribed_RNA"/>
</dbReference>
<sequence>MKQPIQAKKDRDQSSYLLHHGLASKIKQREL</sequence>
<feature type="region of interest" description="Disordered" evidence="1">
    <location>
        <begin position="1"/>
        <end position="31"/>
    </location>
</feature>